<protein>
    <submittedName>
        <fullName evidence="1">Uncharacterized protein</fullName>
    </submittedName>
</protein>
<dbReference type="EMBL" id="GGEC01060981">
    <property type="protein sequence ID" value="MBX41465.1"/>
    <property type="molecule type" value="Transcribed_RNA"/>
</dbReference>
<evidence type="ECO:0000313" key="1">
    <source>
        <dbReference type="EMBL" id="MBX41465.1"/>
    </source>
</evidence>
<organism evidence="1">
    <name type="scientific">Rhizophora mucronata</name>
    <name type="common">Asiatic mangrove</name>
    <dbReference type="NCBI Taxonomy" id="61149"/>
    <lineage>
        <taxon>Eukaryota</taxon>
        <taxon>Viridiplantae</taxon>
        <taxon>Streptophyta</taxon>
        <taxon>Embryophyta</taxon>
        <taxon>Tracheophyta</taxon>
        <taxon>Spermatophyta</taxon>
        <taxon>Magnoliopsida</taxon>
        <taxon>eudicotyledons</taxon>
        <taxon>Gunneridae</taxon>
        <taxon>Pentapetalae</taxon>
        <taxon>rosids</taxon>
        <taxon>fabids</taxon>
        <taxon>Malpighiales</taxon>
        <taxon>Rhizophoraceae</taxon>
        <taxon>Rhizophora</taxon>
    </lineage>
</organism>
<proteinExistence type="predicted"/>
<accession>A0A2P2NG60</accession>
<name>A0A2P2NG60_RHIMU</name>
<sequence>MIKRASESFKILTLI</sequence>
<reference evidence="1" key="1">
    <citation type="submission" date="2018-02" db="EMBL/GenBank/DDBJ databases">
        <title>Rhizophora mucronata_Transcriptome.</title>
        <authorList>
            <person name="Meera S.P."/>
            <person name="Sreeshan A."/>
            <person name="Augustine A."/>
        </authorList>
    </citation>
    <scope>NUCLEOTIDE SEQUENCE</scope>
    <source>
        <tissue evidence="1">Leaf</tissue>
    </source>
</reference>